<name>A0A6B2JVX7_FRATU</name>
<evidence type="ECO:0000313" key="2">
    <source>
        <dbReference type="EMBL" id="NDR89142.1"/>
    </source>
</evidence>
<evidence type="ECO:0000313" key="3">
    <source>
        <dbReference type="EMBL" id="NDS67996.1"/>
    </source>
</evidence>
<reference evidence="3" key="1">
    <citation type="submission" date="2019-08" db="EMBL/GenBank/DDBJ databases">
        <authorList>
            <person name="Busch A."/>
        </authorList>
    </citation>
    <scope>NUCLEOTIDE SEQUENCE</scope>
    <source>
        <strain evidence="3">15T0085</strain>
        <strain evidence="2">17T1429</strain>
    </source>
</reference>
<dbReference type="EMBL" id="JAAGJP010000011">
    <property type="protein sequence ID" value="NDS67996.1"/>
    <property type="molecule type" value="Genomic_DNA"/>
</dbReference>
<dbReference type="AlphaFoldDB" id="A0A6B2JVX7"/>
<gene>
    <name evidence="3" type="ORF">FWI86_02540</name>
    <name evidence="2" type="ORF">FWJ04_05740</name>
</gene>
<keyword evidence="1" id="KW-0732">Signal</keyword>
<feature type="chain" id="PRO_5036557767" description="SH3 domain-containing protein" evidence="1">
    <location>
        <begin position="35"/>
        <end position="176"/>
    </location>
</feature>
<accession>A0A6B2JVX7</accession>
<organism evidence="3">
    <name type="scientific">Francisella tularensis subsp. holarctica</name>
    <dbReference type="NCBI Taxonomy" id="119857"/>
    <lineage>
        <taxon>Bacteria</taxon>
        <taxon>Pseudomonadati</taxon>
        <taxon>Pseudomonadota</taxon>
        <taxon>Gammaproteobacteria</taxon>
        <taxon>Thiotrichales</taxon>
        <taxon>Francisellaceae</taxon>
        <taxon>Francisella</taxon>
    </lineage>
</organism>
<evidence type="ECO:0000256" key="1">
    <source>
        <dbReference type="SAM" id="SignalP"/>
    </source>
</evidence>
<sequence>MVYNYNEELIKGALMKKLVLVACMLAFGVSSSLAMSDSKPVQPPAQKQDVGHPHKLVDIYSKDDQSSKVSAQITLENQDNYNIFYCKQNNWCEVVDKNNGNTGWINLDKLKQAQEKFAKHVHKQNTIKRLEEYTKVQDQKISQLHAMMTQMRQEFAYVLEQQQAQINQLKQAYYYQ</sequence>
<feature type="signal peptide" evidence="1">
    <location>
        <begin position="1"/>
        <end position="34"/>
    </location>
</feature>
<protein>
    <recommendedName>
        <fullName evidence="4">SH3 domain-containing protein</fullName>
    </recommendedName>
</protein>
<dbReference type="OMA" id="EEYMVIQ"/>
<proteinExistence type="predicted"/>
<evidence type="ECO:0008006" key="4">
    <source>
        <dbReference type="Google" id="ProtNLM"/>
    </source>
</evidence>
<reference evidence="3" key="2">
    <citation type="submission" date="2020-02" db="EMBL/GenBank/DDBJ databases">
        <title>Using affinity propagation clustering for identifying bacterial clades and subclades with whole-genome sequences of Francisella tularensis.</title>
        <authorList>
            <person name="Homeier-Bachmann T."/>
            <person name="Abdel-Glil M.Y."/>
            <person name="Hackbart A."/>
            <person name="Hotzel H."/>
            <person name="Tomaso H."/>
        </authorList>
    </citation>
    <scope>NUCLEOTIDE SEQUENCE</scope>
    <source>
        <strain evidence="3">15T0085</strain>
        <strain evidence="2">17T1429</strain>
    </source>
</reference>
<comment type="caution">
    <text evidence="3">The sequence shown here is derived from an EMBL/GenBank/DDBJ whole genome shotgun (WGS) entry which is preliminary data.</text>
</comment>
<dbReference type="SMR" id="A0A6B2JVX7"/>
<dbReference type="RefSeq" id="WP_003015455.1">
    <property type="nucleotide sequence ID" value="NZ_CP009693.1"/>
</dbReference>
<dbReference type="EMBL" id="JAAGKH010000039">
    <property type="protein sequence ID" value="NDR89142.1"/>
    <property type="molecule type" value="Genomic_DNA"/>
</dbReference>